<protein>
    <recommendedName>
        <fullName evidence="3">RNase H type-1 domain-containing protein</fullName>
    </recommendedName>
</protein>
<keyword evidence="2" id="KW-1185">Reference proteome</keyword>
<evidence type="ECO:0008006" key="3">
    <source>
        <dbReference type="Google" id="ProtNLM"/>
    </source>
</evidence>
<reference evidence="1 2" key="1">
    <citation type="journal article" date="2018" name="Sci. Data">
        <title>The draft genome sequence of cork oak.</title>
        <authorList>
            <person name="Ramos A.M."/>
            <person name="Usie A."/>
            <person name="Barbosa P."/>
            <person name="Barros P.M."/>
            <person name="Capote T."/>
            <person name="Chaves I."/>
            <person name="Simoes F."/>
            <person name="Abreu I."/>
            <person name="Carrasquinho I."/>
            <person name="Faro C."/>
            <person name="Guimaraes J.B."/>
            <person name="Mendonca D."/>
            <person name="Nobrega F."/>
            <person name="Rodrigues L."/>
            <person name="Saibo N.J.M."/>
            <person name="Varela M.C."/>
            <person name="Egas C."/>
            <person name="Matos J."/>
            <person name="Miguel C.M."/>
            <person name="Oliveira M.M."/>
            <person name="Ricardo C.P."/>
            <person name="Goncalves S."/>
        </authorList>
    </citation>
    <scope>NUCLEOTIDE SEQUENCE [LARGE SCALE GENOMIC DNA]</scope>
    <source>
        <strain evidence="2">cv. HL8</strain>
    </source>
</reference>
<gene>
    <name evidence="1" type="ORF">CFP56_039425</name>
</gene>
<dbReference type="Proteomes" id="UP000237347">
    <property type="component" value="Unassembled WGS sequence"/>
</dbReference>
<accession>A0AAW0LN76</accession>
<name>A0AAW0LN76_QUESU</name>
<sequence>MLRGCMFQHVRREGNKLAHSLAKKTVLFANTKVRVEALPEEVADVFQSDLS</sequence>
<dbReference type="AlphaFoldDB" id="A0AAW0LN76"/>
<organism evidence="1 2">
    <name type="scientific">Quercus suber</name>
    <name type="common">Cork oak</name>
    <dbReference type="NCBI Taxonomy" id="58331"/>
    <lineage>
        <taxon>Eukaryota</taxon>
        <taxon>Viridiplantae</taxon>
        <taxon>Streptophyta</taxon>
        <taxon>Embryophyta</taxon>
        <taxon>Tracheophyta</taxon>
        <taxon>Spermatophyta</taxon>
        <taxon>Magnoliopsida</taxon>
        <taxon>eudicotyledons</taxon>
        <taxon>Gunneridae</taxon>
        <taxon>Pentapetalae</taxon>
        <taxon>rosids</taxon>
        <taxon>fabids</taxon>
        <taxon>Fagales</taxon>
        <taxon>Fagaceae</taxon>
        <taxon>Quercus</taxon>
    </lineage>
</organism>
<dbReference type="EMBL" id="PKMF04000077">
    <property type="protein sequence ID" value="KAK7852312.1"/>
    <property type="molecule type" value="Genomic_DNA"/>
</dbReference>
<evidence type="ECO:0000313" key="2">
    <source>
        <dbReference type="Proteomes" id="UP000237347"/>
    </source>
</evidence>
<evidence type="ECO:0000313" key="1">
    <source>
        <dbReference type="EMBL" id="KAK7852312.1"/>
    </source>
</evidence>
<proteinExistence type="predicted"/>
<comment type="caution">
    <text evidence="1">The sequence shown here is derived from an EMBL/GenBank/DDBJ whole genome shotgun (WGS) entry which is preliminary data.</text>
</comment>